<evidence type="ECO:0000313" key="3">
    <source>
        <dbReference type="Proteomes" id="UP000316649"/>
    </source>
</evidence>
<reference evidence="2 3" key="1">
    <citation type="submission" date="2019-07" db="EMBL/GenBank/DDBJ databases">
        <title>The pathways for chlorine oxyanion respiration interact through the shared metabolite chlorate.</title>
        <authorList>
            <person name="Barnum T.P."/>
            <person name="Cheng Y."/>
            <person name="Hill K.A."/>
            <person name="Lucas L.N."/>
            <person name="Carlson H.K."/>
            <person name="Coates J.D."/>
        </authorList>
    </citation>
    <scope>NUCLEOTIDE SEQUENCE [LARGE SCALE GENOMIC DNA]</scope>
    <source>
        <strain evidence="2 3">BK-1</strain>
    </source>
</reference>
<dbReference type="InterPro" id="IPR002509">
    <property type="entry name" value="NODB_dom"/>
</dbReference>
<dbReference type="PROSITE" id="PS51677">
    <property type="entry name" value="NODB"/>
    <property type="match status" value="1"/>
</dbReference>
<evidence type="ECO:0000259" key="1">
    <source>
        <dbReference type="PROSITE" id="PS51677"/>
    </source>
</evidence>
<name>A0A557SHE9_9GAMM</name>
<dbReference type="Pfam" id="PF01522">
    <property type="entry name" value="Polysacc_deac_1"/>
    <property type="match status" value="1"/>
</dbReference>
<sequence length="335" mass="38264">MFSCTRSGCIKEVDIDAKQSATLSIDLDNLWCYQRSFGIKGWETYPSFLEIALPRILDFLDQHELRLTVFIVGRDAENCALQSLLSECSQRGHEIGNHSYDHAIDLHDLPKETILADIKRAEVSIQNATGQKPRGFRGPAFGISKAMLEVLQECDYIYDTSSLPNSLGMLARWYQRTQSANLKTETTLNNHLYGSLAECWQPLKPYTLITNMGRIVELPVSTLPLLRLPFHGTYINYLADRSEFLANIYFHMAFSLCRTFNITPSFLLHATDFLGSDDSVDVHYIPGMRKTSQEKIALMSRIMKRYSQLFEIRPLISQVNHLNVESLKQIVPKFN</sequence>
<dbReference type="GO" id="GO:0005975">
    <property type="term" value="P:carbohydrate metabolic process"/>
    <property type="evidence" value="ECO:0007669"/>
    <property type="project" value="InterPro"/>
</dbReference>
<dbReference type="SUPFAM" id="SSF88713">
    <property type="entry name" value="Glycoside hydrolase/deacetylase"/>
    <property type="match status" value="1"/>
</dbReference>
<feature type="domain" description="NodB homology" evidence="1">
    <location>
        <begin position="39"/>
        <end position="211"/>
    </location>
</feature>
<dbReference type="GO" id="GO:0016810">
    <property type="term" value="F:hydrolase activity, acting on carbon-nitrogen (but not peptide) bonds"/>
    <property type="evidence" value="ECO:0007669"/>
    <property type="project" value="InterPro"/>
</dbReference>
<dbReference type="Proteomes" id="UP000316649">
    <property type="component" value="Unassembled WGS sequence"/>
</dbReference>
<dbReference type="CDD" id="cd10940">
    <property type="entry name" value="CE4_PuuE_HpPgdA_like_1"/>
    <property type="match status" value="1"/>
</dbReference>
<dbReference type="PANTHER" id="PTHR47561:SF1">
    <property type="entry name" value="POLYSACCHARIDE DEACETYLASE FAMILY PROTEIN (AFU_ORTHOLOGUE AFUA_6G05030)"/>
    <property type="match status" value="1"/>
</dbReference>
<keyword evidence="3" id="KW-1185">Reference proteome</keyword>
<gene>
    <name evidence="2" type="ORF">FHP88_05220</name>
</gene>
<protein>
    <submittedName>
        <fullName evidence="2">Polysaccharide deacetylase family protein</fullName>
    </submittedName>
</protein>
<accession>A0A557SHE9</accession>
<dbReference type="EMBL" id="VMNH01000005">
    <property type="protein sequence ID" value="TVO76827.1"/>
    <property type="molecule type" value="Genomic_DNA"/>
</dbReference>
<evidence type="ECO:0000313" key="2">
    <source>
        <dbReference type="EMBL" id="TVO76827.1"/>
    </source>
</evidence>
<dbReference type="InterPro" id="IPR011330">
    <property type="entry name" value="Glyco_hydro/deAcase_b/a-brl"/>
</dbReference>
<organism evidence="2 3">
    <name type="scientific">Sedimenticola selenatireducens</name>
    <dbReference type="NCBI Taxonomy" id="191960"/>
    <lineage>
        <taxon>Bacteria</taxon>
        <taxon>Pseudomonadati</taxon>
        <taxon>Pseudomonadota</taxon>
        <taxon>Gammaproteobacteria</taxon>
        <taxon>Chromatiales</taxon>
        <taxon>Sedimenticolaceae</taxon>
        <taxon>Sedimenticola</taxon>
    </lineage>
</organism>
<dbReference type="AlphaFoldDB" id="A0A557SHE9"/>
<dbReference type="Gene3D" id="3.20.20.370">
    <property type="entry name" value="Glycoside hydrolase/deacetylase"/>
    <property type="match status" value="1"/>
</dbReference>
<dbReference type="PANTHER" id="PTHR47561">
    <property type="entry name" value="POLYSACCHARIDE DEACETYLASE FAMILY PROTEIN (AFU_ORTHOLOGUE AFUA_6G05030)"/>
    <property type="match status" value="1"/>
</dbReference>
<dbReference type="OrthoDB" id="276604at2"/>
<proteinExistence type="predicted"/>
<comment type="caution">
    <text evidence="2">The sequence shown here is derived from an EMBL/GenBank/DDBJ whole genome shotgun (WGS) entry which is preliminary data.</text>
</comment>